<dbReference type="GeneID" id="60323592"/>
<accession>A0A5J6TLI3</accession>
<feature type="transmembrane region" description="Helical" evidence="1">
    <location>
        <begin position="77"/>
        <end position="96"/>
    </location>
</feature>
<dbReference type="InterPro" id="IPR003615">
    <property type="entry name" value="HNH_nuc"/>
</dbReference>
<organism evidence="3 4">
    <name type="scientific">Mycobacterium phage Ekdilam</name>
    <dbReference type="NCBI Taxonomy" id="2599862"/>
    <lineage>
        <taxon>Viruses</taxon>
        <taxon>Duplodnaviria</taxon>
        <taxon>Heunggongvirae</taxon>
        <taxon>Uroviricota</taxon>
        <taxon>Caudoviricetes</taxon>
        <taxon>Weiservirinae</taxon>
        <taxon>Amginevirus</taxon>
        <taxon>Amginevirus ekdilam</taxon>
    </lineage>
</organism>
<protein>
    <submittedName>
        <fullName evidence="3">HNH endonuclease</fullName>
    </submittedName>
</protein>
<dbReference type="RefSeq" id="YP_009952145.1">
    <property type="nucleotide sequence ID" value="NC_051608.1"/>
</dbReference>
<reference evidence="3 4" key="1">
    <citation type="submission" date="2019-07" db="EMBL/GenBank/DDBJ databases">
        <authorList>
            <person name="Divens A.M."/>
            <person name="Garlena R.A."/>
            <person name="Russell D.A."/>
            <person name="Pope W.H."/>
            <person name="Jacobs-Sera D."/>
            <person name="Hatfull G.F."/>
        </authorList>
    </citation>
    <scope>NUCLEOTIDE SEQUENCE [LARGE SCALE GENOMIC DNA]</scope>
</reference>
<keyword evidence="4" id="KW-1185">Reference proteome</keyword>
<dbReference type="InterPro" id="IPR002711">
    <property type="entry name" value="HNH"/>
</dbReference>
<feature type="domain" description="HNH nuclease" evidence="2">
    <location>
        <begin position="11"/>
        <end position="71"/>
    </location>
</feature>
<dbReference type="GO" id="GO:0008270">
    <property type="term" value="F:zinc ion binding"/>
    <property type="evidence" value="ECO:0007669"/>
    <property type="project" value="InterPro"/>
</dbReference>
<evidence type="ECO:0000256" key="1">
    <source>
        <dbReference type="SAM" id="Phobius"/>
    </source>
</evidence>
<keyword evidence="1" id="KW-0812">Transmembrane</keyword>
<evidence type="ECO:0000313" key="4">
    <source>
        <dbReference type="Proteomes" id="UP000326609"/>
    </source>
</evidence>
<dbReference type="Proteomes" id="UP000326609">
    <property type="component" value="Segment"/>
</dbReference>
<keyword evidence="1" id="KW-1133">Transmembrane helix</keyword>
<dbReference type="Pfam" id="PF01844">
    <property type="entry name" value="HNH"/>
    <property type="match status" value="1"/>
</dbReference>
<proteinExistence type="predicted"/>
<dbReference type="CDD" id="cd00085">
    <property type="entry name" value="HNHc"/>
    <property type="match status" value="1"/>
</dbReference>
<dbReference type="GO" id="GO:0004519">
    <property type="term" value="F:endonuclease activity"/>
    <property type="evidence" value="ECO:0007669"/>
    <property type="project" value="UniProtKB-KW"/>
</dbReference>
<dbReference type="EMBL" id="MN234199">
    <property type="protein sequence ID" value="QFG11516.1"/>
    <property type="molecule type" value="Genomic_DNA"/>
</dbReference>
<keyword evidence="1" id="KW-0472">Membrane</keyword>
<dbReference type="SMART" id="SM00507">
    <property type="entry name" value="HNHc"/>
    <property type="match status" value="1"/>
</dbReference>
<evidence type="ECO:0000313" key="3">
    <source>
        <dbReference type="EMBL" id="QFG11516.1"/>
    </source>
</evidence>
<name>A0A5J6TLI3_9CAUD</name>
<evidence type="ECO:0000259" key="2">
    <source>
        <dbReference type="SMART" id="SM00507"/>
    </source>
</evidence>
<dbReference type="GO" id="GO:0003676">
    <property type="term" value="F:nucleic acid binding"/>
    <property type="evidence" value="ECO:0007669"/>
    <property type="project" value="InterPro"/>
</dbReference>
<keyword evidence="3" id="KW-0378">Hydrolase</keyword>
<gene>
    <name evidence="3" type="primary">92</name>
    <name evidence="3" type="ORF">PBI_EKDILAM_92</name>
</gene>
<dbReference type="Gene3D" id="1.10.30.50">
    <property type="match status" value="1"/>
</dbReference>
<keyword evidence="3" id="KW-0255">Endonuclease</keyword>
<dbReference type="KEGG" id="vg:60323592"/>
<keyword evidence="3" id="KW-0540">Nuclease</keyword>
<sequence length="98" mass="11180">MNEARNTARRERFRRIVRRGRPDCAVCGEPIDYEADHKHPLSFQIDHITPLAKGGTDTLDNIQPTHRQCNRDKSDKLPVLAGVVAVGVTFVTARYWRP</sequence>